<evidence type="ECO:0000313" key="2">
    <source>
        <dbReference type="Proteomes" id="UP001567538"/>
    </source>
</evidence>
<protein>
    <submittedName>
        <fullName evidence="1">Uncharacterized protein</fullName>
    </submittedName>
</protein>
<dbReference type="EMBL" id="JBEAFC010000010">
    <property type="protein sequence ID" value="KAL1537993.1"/>
    <property type="molecule type" value="Genomic_DNA"/>
</dbReference>
<dbReference type="Proteomes" id="UP001567538">
    <property type="component" value="Unassembled WGS sequence"/>
</dbReference>
<sequence length="108" mass="12046">MDLILKEVKKIAQLQQKPVAALTSSSDMKNNMMVGFDQVFLEVLDKLTRGQLSRQIIPIMGMGGIGKWETTDGQFPSLKVNLVDSFIVLGLASSSHSNSRRRCRNHQD</sequence>
<evidence type="ECO:0000313" key="1">
    <source>
        <dbReference type="EMBL" id="KAL1537993.1"/>
    </source>
</evidence>
<proteinExistence type="predicted"/>
<dbReference type="AlphaFoldDB" id="A0ABD1G4R7"/>
<keyword evidence="2" id="KW-1185">Reference proteome</keyword>
<organism evidence="1 2">
    <name type="scientific">Salvia divinorum</name>
    <name type="common">Maria pastora</name>
    <name type="synonym">Diviner's sage</name>
    <dbReference type="NCBI Taxonomy" id="28513"/>
    <lineage>
        <taxon>Eukaryota</taxon>
        <taxon>Viridiplantae</taxon>
        <taxon>Streptophyta</taxon>
        <taxon>Embryophyta</taxon>
        <taxon>Tracheophyta</taxon>
        <taxon>Spermatophyta</taxon>
        <taxon>Magnoliopsida</taxon>
        <taxon>eudicotyledons</taxon>
        <taxon>Gunneridae</taxon>
        <taxon>Pentapetalae</taxon>
        <taxon>asterids</taxon>
        <taxon>lamiids</taxon>
        <taxon>Lamiales</taxon>
        <taxon>Lamiaceae</taxon>
        <taxon>Nepetoideae</taxon>
        <taxon>Mentheae</taxon>
        <taxon>Salviinae</taxon>
        <taxon>Salvia</taxon>
        <taxon>Salvia subgen. Calosphace</taxon>
    </lineage>
</organism>
<reference evidence="1 2" key="1">
    <citation type="submission" date="2024-06" db="EMBL/GenBank/DDBJ databases">
        <title>A chromosome level genome sequence of Diviner's sage (Salvia divinorum).</title>
        <authorList>
            <person name="Ford S.A."/>
            <person name="Ro D.-K."/>
            <person name="Ness R.W."/>
            <person name="Phillips M.A."/>
        </authorList>
    </citation>
    <scope>NUCLEOTIDE SEQUENCE [LARGE SCALE GENOMIC DNA]</scope>
    <source>
        <strain evidence="1">SAF-2024a</strain>
        <tissue evidence="1">Leaf</tissue>
    </source>
</reference>
<accession>A0ABD1G4R7</accession>
<gene>
    <name evidence="1" type="ORF">AAHA92_26784</name>
</gene>
<comment type="caution">
    <text evidence="1">The sequence shown here is derived from an EMBL/GenBank/DDBJ whole genome shotgun (WGS) entry which is preliminary data.</text>
</comment>
<name>A0ABD1G4R7_SALDI</name>